<dbReference type="Pfam" id="PF09844">
    <property type="entry name" value="DUF2071"/>
    <property type="match status" value="1"/>
</dbReference>
<evidence type="ECO:0000313" key="1">
    <source>
        <dbReference type="EMBL" id="TCM70892.1"/>
    </source>
</evidence>
<name>A0A4R1Y5A0_ACICA</name>
<dbReference type="EMBL" id="SLVJ01000001">
    <property type="protein sequence ID" value="TCM70892.1"/>
    <property type="molecule type" value="Genomic_DNA"/>
</dbReference>
<accession>A0A4R1Y5A0</accession>
<protein>
    <submittedName>
        <fullName evidence="1">Uncharacterized protein DUF2071</fullName>
    </submittedName>
</protein>
<proteinExistence type="predicted"/>
<keyword evidence="2" id="KW-1185">Reference proteome</keyword>
<comment type="caution">
    <text evidence="1">The sequence shown here is derived from an EMBL/GenBank/DDBJ whole genome shotgun (WGS) entry which is preliminary data.</text>
</comment>
<evidence type="ECO:0000313" key="2">
    <source>
        <dbReference type="Proteomes" id="UP000294963"/>
    </source>
</evidence>
<reference evidence="1 2" key="1">
    <citation type="submission" date="2019-03" db="EMBL/GenBank/DDBJ databases">
        <title>Genomic analyses of the natural microbiome of Caenorhabditis elegans.</title>
        <authorList>
            <person name="Samuel B."/>
        </authorList>
    </citation>
    <scope>NUCLEOTIDE SEQUENCE [LARGE SCALE GENOMIC DNA]</scope>
    <source>
        <strain evidence="1 2">JUb89</strain>
    </source>
</reference>
<dbReference type="Proteomes" id="UP000294963">
    <property type="component" value="Unassembled WGS sequence"/>
</dbReference>
<dbReference type="AlphaFoldDB" id="A0A4R1Y5A0"/>
<dbReference type="InterPro" id="IPR018644">
    <property type="entry name" value="DUF2071"/>
</dbReference>
<dbReference type="OrthoDB" id="700978at2"/>
<organism evidence="1 2">
    <name type="scientific">Acinetobacter calcoaceticus</name>
    <dbReference type="NCBI Taxonomy" id="471"/>
    <lineage>
        <taxon>Bacteria</taxon>
        <taxon>Pseudomonadati</taxon>
        <taxon>Pseudomonadota</taxon>
        <taxon>Gammaproteobacteria</taxon>
        <taxon>Moraxellales</taxon>
        <taxon>Moraxellaceae</taxon>
        <taxon>Acinetobacter</taxon>
        <taxon>Acinetobacter calcoaceticus/baumannii complex</taxon>
    </lineage>
</organism>
<gene>
    <name evidence="1" type="ORF">EC844_101166</name>
</gene>
<sequence length="292" mass="34527">MWRHQFKYAQHRLLFRCLASLFRCRWVLNFRRQVLRMFPYLRMESQATDTIYMSWLVDIDKVRARFPEPLKLWEKDGKTIFSILFYHHHDFGPHRLGPLRKCFGSPKLSNWRFYLAADKIKHGIVFEQIMSDSLFYVISGRLFSDAMPAQYDPRFKLQLQQMQQQLNIQAKIHIDERYHLDVGLKQASGQQLPEQWKAFFPTWQEALQFLVPQQHILLESADQSPQLAQADIRIDADFESIKALTIEQLDCPLLQELEIDLDVPALCFYIPALDFHVLNETCEIPNLAGDQV</sequence>